<protein>
    <recommendedName>
        <fullName evidence="1">Oligopeptidase A N-terminal domain-containing protein</fullName>
    </recommendedName>
</protein>
<dbReference type="Pfam" id="PF19310">
    <property type="entry name" value="TOP_N"/>
    <property type="match status" value="1"/>
</dbReference>
<reference evidence="2 3" key="1">
    <citation type="journal article" date="2018" name="New Phytol.">
        <title>Phylogenomics of Endogonaceae and evolution of mycorrhizas within Mucoromycota.</title>
        <authorList>
            <person name="Chang Y."/>
            <person name="Desiro A."/>
            <person name="Na H."/>
            <person name="Sandor L."/>
            <person name="Lipzen A."/>
            <person name="Clum A."/>
            <person name="Barry K."/>
            <person name="Grigoriev I.V."/>
            <person name="Martin F.M."/>
            <person name="Stajich J.E."/>
            <person name="Smith M.E."/>
            <person name="Bonito G."/>
            <person name="Spatafora J.W."/>
        </authorList>
    </citation>
    <scope>NUCLEOTIDE SEQUENCE [LARGE SCALE GENOMIC DNA]</scope>
    <source>
        <strain evidence="2 3">GMNB39</strain>
    </source>
</reference>
<keyword evidence="3" id="KW-1185">Reference proteome</keyword>
<dbReference type="AlphaFoldDB" id="A0A433D0G6"/>
<dbReference type="Gene3D" id="1.10.1370.40">
    <property type="match status" value="1"/>
</dbReference>
<accession>A0A433D0G6</accession>
<comment type="caution">
    <text evidence="2">The sequence shown here is derived from an EMBL/GenBank/DDBJ whole genome shotgun (WGS) entry which is preliminary data.</text>
</comment>
<dbReference type="EMBL" id="RBNI01009124">
    <property type="protein sequence ID" value="RUP44329.1"/>
    <property type="molecule type" value="Genomic_DNA"/>
</dbReference>
<feature type="domain" description="Oligopeptidase A N-terminal" evidence="1">
    <location>
        <begin position="102"/>
        <end position="135"/>
    </location>
</feature>
<name>A0A433D0G6_9FUNG</name>
<organism evidence="2 3">
    <name type="scientific">Jimgerdemannia flammicorona</name>
    <dbReference type="NCBI Taxonomy" id="994334"/>
    <lineage>
        <taxon>Eukaryota</taxon>
        <taxon>Fungi</taxon>
        <taxon>Fungi incertae sedis</taxon>
        <taxon>Mucoromycota</taxon>
        <taxon>Mucoromycotina</taxon>
        <taxon>Endogonomycetes</taxon>
        <taxon>Endogonales</taxon>
        <taxon>Endogonaceae</taxon>
        <taxon>Jimgerdemannia</taxon>
    </lineage>
</organism>
<evidence type="ECO:0000313" key="2">
    <source>
        <dbReference type="EMBL" id="RUP44329.1"/>
    </source>
</evidence>
<dbReference type="InterPro" id="IPR045666">
    <property type="entry name" value="OpdA_N"/>
</dbReference>
<sequence length="147" mass="16277">MHRPFLRTGAVRATIFPKLQNASRAISSRILLAQLSRVSFTTLAGHALVPTLVPTRLPTLMRHLITVVDAPPPYSAPPTANVFVDWSLFPDFASILPVCNPDKALERAYGVISHLNSVKNSPELRQVVESIQVRPIFILIISYTLKI</sequence>
<dbReference type="Proteomes" id="UP000268093">
    <property type="component" value="Unassembled WGS sequence"/>
</dbReference>
<proteinExistence type="predicted"/>
<gene>
    <name evidence="2" type="ORF">BC936DRAFT_149623</name>
</gene>
<evidence type="ECO:0000313" key="3">
    <source>
        <dbReference type="Proteomes" id="UP000268093"/>
    </source>
</evidence>
<evidence type="ECO:0000259" key="1">
    <source>
        <dbReference type="Pfam" id="PF19310"/>
    </source>
</evidence>
<dbReference type="OrthoDB" id="534666at2759"/>